<gene>
    <name evidence="3" type="ORF">NCTC11179_03221</name>
</gene>
<dbReference type="AlphaFoldDB" id="A0A378U3K6"/>
<dbReference type="RefSeq" id="WP_115092369.1">
    <property type="nucleotide sequence ID" value="NZ_JANUEE010000001.1"/>
</dbReference>
<dbReference type="Proteomes" id="UP000255024">
    <property type="component" value="Unassembled WGS sequence"/>
</dbReference>
<dbReference type="Pfam" id="PF17116">
    <property type="entry name" value="T9SS_plug_1st"/>
    <property type="match status" value="1"/>
</dbReference>
<dbReference type="EMBL" id="UGQL01000002">
    <property type="protein sequence ID" value="STZ69707.1"/>
    <property type="molecule type" value="Genomic_DNA"/>
</dbReference>
<accession>A0A378U3K6</accession>
<evidence type="ECO:0000313" key="3">
    <source>
        <dbReference type="EMBL" id="STZ69707.1"/>
    </source>
</evidence>
<organism evidence="3 4">
    <name type="scientific">Myroides odoratus</name>
    <name type="common">Flavobacterium odoratum</name>
    <dbReference type="NCBI Taxonomy" id="256"/>
    <lineage>
        <taxon>Bacteria</taxon>
        <taxon>Pseudomonadati</taxon>
        <taxon>Bacteroidota</taxon>
        <taxon>Flavobacteriia</taxon>
        <taxon>Flavobacteriales</taxon>
        <taxon>Flavobacteriaceae</taxon>
        <taxon>Myroides</taxon>
    </lineage>
</organism>
<proteinExistence type="predicted"/>
<feature type="domain" description="Type 9 secretion system plug protein N-terminal" evidence="2">
    <location>
        <begin position="33"/>
        <end position="150"/>
    </location>
</feature>
<evidence type="ECO:0000313" key="4">
    <source>
        <dbReference type="Proteomes" id="UP000255024"/>
    </source>
</evidence>
<evidence type="ECO:0000256" key="1">
    <source>
        <dbReference type="SAM" id="SignalP"/>
    </source>
</evidence>
<name>A0A378U3K6_MYROD</name>
<feature type="signal peptide" evidence="1">
    <location>
        <begin position="1"/>
        <end position="19"/>
    </location>
</feature>
<sequence>MLNVKWLFIFFFCTLLTQAQSTQDYTANYIKMAAFMNNDQAVTPFFPLNESFALEFDDLYGDEGNYYYRVQAYNYDWTPSQLRPIEYIKGMDNQRIQQYNTSFNTLQMYTHYKLTIPNSMYRITKSGNYILEIYDEDNQVVIRRKFVLYENTVGVGAQVKRARDLTYIDTKQSLELTIKLGDQTYQNPTANIKVALFQNGRWDSYITKVPPQYTIGTDLIYKYDKETSFWGGNQFRYFDNSDLKQANNMIYFNGKENDMYKTTLYPITGWLDKKYSYYPDINGSFRVRNIYGKKAAIEAEYSWVYFTFQPVAEDKNEVYFVTGMFNNYELTSEHQLTYNPETDRFEKAILIKQGFTNYNITAVVKGKVSTEHNPDGNHALTTNKYQVLVYYKGNTDLYDRVIGFAEANAEQITY</sequence>
<dbReference type="InterPro" id="IPR031345">
    <property type="entry name" value="T9SS_Plug_N"/>
</dbReference>
<feature type="chain" id="PRO_5016673078" description="Type 9 secretion system plug protein N-terminal domain-containing protein" evidence="1">
    <location>
        <begin position="20"/>
        <end position="414"/>
    </location>
</feature>
<keyword evidence="1" id="KW-0732">Signal</keyword>
<protein>
    <recommendedName>
        <fullName evidence="2">Type 9 secretion system plug protein N-terminal domain-containing protein</fullName>
    </recommendedName>
</protein>
<reference evidence="3 4" key="1">
    <citation type="submission" date="2018-06" db="EMBL/GenBank/DDBJ databases">
        <authorList>
            <consortium name="Pathogen Informatics"/>
            <person name="Doyle S."/>
        </authorList>
    </citation>
    <scope>NUCLEOTIDE SEQUENCE [LARGE SCALE GENOMIC DNA]</scope>
    <source>
        <strain evidence="3 4">NCTC11179</strain>
    </source>
</reference>
<keyword evidence="4" id="KW-1185">Reference proteome</keyword>
<evidence type="ECO:0000259" key="2">
    <source>
        <dbReference type="Pfam" id="PF17116"/>
    </source>
</evidence>